<protein>
    <recommendedName>
        <fullName evidence="3">Lipoprotein</fullName>
    </recommendedName>
</protein>
<dbReference type="EMBL" id="CP027019">
    <property type="protein sequence ID" value="AVP48986.1"/>
    <property type="molecule type" value="Genomic_DNA"/>
</dbReference>
<organism evidence="1 2">
    <name type="scientific">Williamsoniiplasma luminosum</name>
    <dbReference type="NCBI Taxonomy" id="214888"/>
    <lineage>
        <taxon>Bacteria</taxon>
        <taxon>Bacillati</taxon>
        <taxon>Mycoplasmatota</taxon>
        <taxon>Mollicutes</taxon>
        <taxon>Entomoplasmatales</taxon>
        <taxon>Williamsoniiplasma</taxon>
    </lineage>
</organism>
<name>A0A2S0NIZ5_9MOLU</name>
<accession>A0A2S0NIZ5</accession>
<dbReference type="AlphaFoldDB" id="A0A2S0NIZ5"/>
<sequence length="671" mass="75026">MKKLLSFITAAIMATSSTLTVISCGSGEDTVIKYSYVNNMTDKNETAMMEKIEKQFYDLYGKKYTLKGMKYEDENKLPEEMLKIGNDSAPDVISASTDMVSKLATQGLVLALEGADSVEGADEILKKSKYDVAHAQEVMARFNNPATSASVTAEEKWGTWLPYAIESSKIKSNNEKAKEKNPVQYGITKHLGVGGGSALISTDAKSKEVFIKKLGLAESFNEKDGSFVWKKEPNSVKEKTISINEFTQASAEMTNNRGEKQFAANGYFPFLLDRGMWWMYPVYANIISKPATDGKIYKASEIGMNWINNKELPYYEKNDGKYSSVWSNSYFKDSAKEILGKWFDLFSQQIKVAANVLDGTKAEERAINLTDPSANAQVQQNLIKHALSGGVNYEPGSYIDMLKGFNRFANMDWFELQKLTMFDSSSENALKKKYDDQGLNRWLTPAGSGMLVFNQKLAKNKEKFRMAQKFVQLQMGVIEDKNGDVTFAKDGGIRNLYDAFVVSGDNPAKLAIRDKTITDSDEFNQKLEARVQVKFGRADEMVPGYTDSLKPGEREKELAAVRRLEKWSVTWAANIYSEAAPAISFAPNRSSYDTATDNDHHGNQAMKPSLIKALFKTEGNAQVFNTDVYGSFATGDLEYRKDEKYTSAKNTFVEDMIKSLSELNKNQSANN</sequence>
<proteinExistence type="predicted"/>
<gene>
    <name evidence="1" type="ORF">C5T88_00055</name>
</gene>
<dbReference type="RefSeq" id="WP_303662332.1">
    <property type="nucleotide sequence ID" value="NZ_CP027019.1"/>
</dbReference>
<evidence type="ECO:0000313" key="2">
    <source>
        <dbReference type="Proteomes" id="UP000239250"/>
    </source>
</evidence>
<evidence type="ECO:0000313" key="1">
    <source>
        <dbReference type="EMBL" id="AVP48986.1"/>
    </source>
</evidence>
<dbReference type="Gene3D" id="3.40.190.10">
    <property type="entry name" value="Periplasmic binding protein-like II"/>
    <property type="match status" value="1"/>
</dbReference>
<evidence type="ECO:0008006" key="3">
    <source>
        <dbReference type="Google" id="ProtNLM"/>
    </source>
</evidence>
<dbReference type="PROSITE" id="PS51257">
    <property type="entry name" value="PROKAR_LIPOPROTEIN"/>
    <property type="match status" value="1"/>
</dbReference>
<dbReference type="Proteomes" id="UP000239250">
    <property type="component" value="Chromosome"/>
</dbReference>
<reference evidence="2" key="1">
    <citation type="submission" date="2018-02" db="EMBL/GenBank/DDBJ databases">
        <title>Firefly genomes illuminate parallel origins of bioluminescence in beetles.</title>
        <authorList>
            <person name="Fallon T.R."/>
            <person name="Lower S.E.S."/>
            <person name="Behringer M."/>
            <person name="Weng J.-K."/>
        </authorList>
    </citation>
    <scope>NUCLEOTIDE SEQUENCE [LARGE SCALE GENOMIC DNA]</scope>
</reference>